<comment type="caution">
    <text evidence="1">The sequence shown here is derived from an EMBL/GenBank/DDBJ whole genome shotgun (WGS) entry which is preliminary data.</text>
</comment>
<reference evidence="2" key="1">
    <citation type="journal article" date="2019" name="Int. J. Syst. Evol. Microbiol.">
        <title>The Global Catalogue of Microorganisms (GCM) 10K type strain sequencing project: providing services to taxonomists for standard genome sequencing and annotation.</title>
        <authorList>
            <consortium name="The Broad Institute Genomics Platform"/>
            <consortium name="The Broad Institute Genome Sequencing Center for Infectious Disease"/>
            <person name="Wu L."/>
            <person name="Ma J."/>
        </authorList>
    </citation>
    <scope>NUCLEOTIDE SEQUENCE [LARGE SCALE GENOMIC DNA]</scope>
    <source>
        <strain evidence="2">KCTC 42984</strain>
    </source>
</reference>
<keyword evidence="2" id="KW-1185">Reference proteome</keyword>
<evidence type="ECO:0000313" key="1">
    <source>
        <dbReference type="EMBL" id="MFC3174643.1"/>
    </source>
</evidence>
<evidence type="ECO:0000313" key="2">
    <source>
        <dbReference type="Proteomes" id="UP001595604"/>
    </source>
</evidence>
<accession>A0ABV7IUM5</accession>
<gene>
    <name evidence="1" type="ORF">ACFOD9_10300</name>
</gene>
<dbReference type="EMBL" id="JBHRTQ010000008">
    <property type="protein sequence ID" value="MFC3174643.1"/>
    <property type="molecule type" value="Genomic_DNA"/>
</dbReference>
<proteinExistence type="predicted"/>
<sequence length="435" mass="46991">MDEAPGRPDLQPWVMGDHHGLALPATPAALRAGGPEWLTRALHAGGVLAAGNRVTAITRLDEWPVGGTGTKAMLSLAYAQPQPGLAPDLFVKFSRNATDPVRDRVRWYMEPEVRLALLSRDPAFPVAVPACLHADYHRASGTGLIISERIAYGEGAVEPHWPKCMDHRLPDALAHYEVLVATLAHLSGTHRSGRLAAIERAFPFDREQALAARRGRHDSAALAERIGRMAQFITRHPHLFPAHLADPAFLAGLCADAPLAVTHQDAIARFQLSAPEMIALCHWNANIDNAWFWRNPAGALNCGLIDWGAVGQMPVAGALWGALSACEADLLDDHLAALVALFAEHYARAGGPRLDPDLLQRHVDLAVIGTACVVLATAPRAILSEIPDPALLASRHDPALDAHETARVQLKIAVNCLNLWHRRDLGGLLRSGRFA</sequence>
<name>A0ABV7IUM5_9SPHN</name>
<dbReference type="RefSeq" id="WP_379510027.1">
    <property type="nucleotide sequence ID" value="NZ_JBHRTQ010000008.1"/>
</dbReference>
<evidence type="ECO:0008006" key="3">
    <source>
        <dbReference type="Google" id="ProtNLM"/>
    </source>
</evidence>
<dbReference type="SUPFAM" id="SSF56112">
    <property type="entry name" value="Protein kinase-like (PK-like)"/>
    <property type="match status" value="1"/>
</dbReference>
<dbReference type="Proteomes" id="UP001595604">
    <property type="component" value="Unassembled WGS sequence"/>
</dbReference>
<protein>
    <recommendedName>
        <fullName evidence="3">Aminoglycoside phosphotransferase domain-containing protein</fullName>
    </recommendedName>
</protein>
<organism evidence="1 2">
    <name type="scientific">Novosphingobium bradum</name>
    <dbReference type="NCBI Taxonomy" id="1737444"/>
    <lineage>
        <taxon>Bacteria</taxon>
        <taxon>Pseudomonadati</taxon>
        <taxon>Pseudomonadota</taxon>
        <taxon>Alphaproteobacteria</taxon>
        <taxon>Sphingomonadales</taxon>
        <taxon>Sphingomonadaceae</taxon>
        <taxon>Novosphingobium</taxon>
    </lineage>
</organism>
<dbReference type="InterPro" id="IPR011009">
    <property type="entry name" value="Kinase-like_dom_sf"/>
</dbReference>